<dbReference type="GO" id="GO:0030313">
    <property type="term" value="C:cell envelope"/>
    <property type="evidence" value="ECO:0007669"/>
    <property type="project" value="UniProtKB-SubCell"/>
</dbReference>
<dbReference type="PANTHER" id="PTHR32347">
    <property type="entry name" value="EFFLUX SYSTEM COMPONENT YKNX-RELATED"/>
    <property type="match status" value="1"/>
</dbReference>
<dbReference type="RefSeq" id="WP_020886393.1">
    <property type="nucleotide sequence ID" value="NZ_ATHI01000005.1"/>
</dbReference>
<dbReference type="Pfam" id="PF25954">
    <property type="entry name" value="Beta-barrel_RND_2"/>
    <property type="match status" value="1"/>
</dbReference>
<comment type="caution">
    <text evidence="6">The sequence shown here is derived from an EMBL/GenBank/DDBJ whole genome shotgun (WGS) entry which is preliminary data.</text>
</comment>
<comment type="subcellular location">
    <subcellularLocation>
        <location evidence="1">Cell envelope</location>
    </subcellularLocation>
</comment>
<dbReference type="InterPro" id="IPR058625">
    <property type="entry name" value="MdtA-like_BSH"/>
</dbReference>
<dbReference type="Gene3D" id="1.10.287.470">
    <property type="entry name" value="Helix hairpin bin"/>
    <property type="match status" value="1"/>
</dbReference>
<dbReference type="eggNOG" id="COG0845">
    <property type="taxonomic scope" value="Bacteria"/>
</dbReference>
<proteinExistence type="predicted"/>
<evidence type="ECO:0000256" key="1">
    <source>
        <dbReference type="ARBA" id="ARBA00004196"/>
    </source>
</evidence>
<dbReference type="SUPFAM" id="SSF111369">
    <property type="entry name" value="HlyD-like secretion proteins"/>
    <property type="match status" value="2"/>
</dbReference>
<dbReference type="PATRIC" id="fig|1121439.3.peg.906"/>
<accession>S7UMG3</accession>
<keyword evidence="2 3" id="KW-0175">Coiled coil</keyword>
<sequence>MKKIIVIILVLAVLATGGYFVFGTGKSDQVQVLATATVQRGDVRKVLEATGIVKAMVGAEVKIGARTSGVIERMFVRVGDSVTRGDLIALIDAREEEAQRIEAEARLLRARAELNRVETVFPLQIRESEAALREAQAELEYAETNFSRQQRLVEQALQAQDELDRARQETLSSRNRVAARELTVNRLREEFAQERIKAQKAMLEAEANLETLAVRLSYKRIISPITGIVSQVTAQEGETVVSGLQVSNLITVIDPARLEMWIYVDETDVGLVKPGQDVEFSVDAQPGELFTGTVDRIYPQPEIRDNIVYYLAIVTLNEEQALRLRPDMTTQCKIVVEVRKDVLALPNNALKWVGDTQYVFVGGQGAAVRRVQPVLGLQGLEKSEVIEGLSEGDVVATQVVLPAAMLTRGGK</sequence>
<evidence type="ECO:0000259" key="5">
    <source>
        <dbReference type="Pfam" id="PF25954"/>
    </source>
</evidence>
<reference evidence="6 7" key="1">
    <citation type="journal article" date="2013" name="Genome Announc.">
        <title>Draft genome sequences for three mercury-methylating, sulfate-reducing bacteria.</title>
        <authorList>
            <person name="Brown S.D."/>
            <person name="Hurt R.A.Jr."/>
            <person name="Gilmour C.C."/>
            <person name="Elias D.A."/>
        </authorList>
    </citation>
    <scope>NUCLEOTIDE SEQUENCE [LARGE SCALE GENOMIC DNA]</scope>
    <source>
        <strain evidence="6 7">DSM 16529</strain>
    </source>
</reference>
<dbReference type="Gene3D" id="2.40.420.20">
    <property type="match status" value="1"/>
</dbReference>
<protein>
    <submittedName>
        <fullName evidence="6">Secretion protein HlyD family protein</fullName>
    </submittedName>
</protein>
<evidence type="ECO:0000259" key="4">
    <source>
        <dbReference type="Pfam" id="PF25917"/>
    </source>
</evidence>
<dbReference type="Gene3D" id="2.40.30.170">
    <property type="match status" value="1"/>
</dbReference>
<dbReference type="EMBL" id="ATHI01000005">
    <property type="protein sequence ID" value="EPR35144.1"/>
    <property type="molecule type" value="Genomic_DNA"/>
</dbReference>
<evidence type="ECO:0000313" key="6">
    <source>
        <dbReference type="EMBL" id="EPR35144.1"/>
    </source>
</evidence>
<dbReference type="STRING" id="1121439.dsat_2507"/>
<gene>
    <name evidence="6" type="ORF">dsat_2507</name>
</gene>
<dbReference type="AlphaFoldDB" id="S7UMG3"/>
<name>S7UMG3_9BACT</name>
<dbReference type="InterPro" id="IPR058792">
    <property type="entry name" value="Beta-barrel_RND_2"/>
</dbReference>
<feature type="domain" description="Multidrug resistance protein MdtA-like barrel-sandwich hybrid" evidence="4">
    <location>
        <begin position="60"/>
        <end position="251"/>
    </location>
</feature>
<dbReference type="OrthoDB" id="9784484at2"/>
<evidence type="ECO:0000313" key="7">
    <source>
        <dbReference type="Proteomes" id="UP000014975"/>
    </source>
</evidence>
<dbReference type="InterPro" id="IPR050465">
    <property type="entry name" value="UPF0194_transport"/>
</dbReference>
<keyword evidence="7" id="KW-1185">Reference proteome</keyword>
<feature type="coiled-coil region" evidence="3">
    <location>
        <begin position="91"/>
        <end position="208"/>
    </location>
</feature>
<dbReference type="Gene3D" id="2.40.50.100">
    <property type="match status" value="1"/>
</dbReference>
<dbReference type="PANTHER" id="PTHR32347:SF23">
    <property type="entry name" value="BLL5650 PROTEIN"/>
    <property type="match status" value="1"/>
</dbReference>
<dbReference type="Pfam" id="PF25917">
    <property type="entry name" value="BSH_RND"/>
    <property type="match status" value="1"/>
</dbReference>
<evidence type="ECO:0000256" key="3">
    <source>
        <dbReference type="SAM" id="Coils"/>
    </source>
</evidence>
<dbReference type="Proteomes" id="UP000014975">
    <property type="component" value="Unassembled WGS sequence"/>
</dbReference>
<evidence type="ECO:0000256" key="2">
    <source>
        <dbReference type="ARBA" id="ARBA00023054"/>
    </source>
</evidence>
<organism evidence="6 7">
    <name type="scientific">Alkalidesulfovibrio alkalitolerans DSM 16529</name>
    <dbReference type="NCBI Taxonomy" id="1121439"/>
    <lineage>
        <taxon>Bacteria</taxon>
        <taxon>Pseudomonadati</taxon>
        <taxon>Thermodesulfobacteriota</taxon>
        <taxon>Desulfovibrionia</taxon>
        <taxon>Desulfovibrionales</taxon>
        <taxon>Desulfovibrionaceae</taxon>
        <taxon>Alkalidesulfovibrio</taxon>
    </lineage>
</organism>
<feature type="domain" description="CusB-like beta-barrel" evidence="5">
    <location>
        <begin position="263"/>
        <end position="333"/>
    </location>
</feature>